<protein>
    <submittedName>
        <fullName evidence="2">Uncharacterized protein</fullName>
    </submittedName>
</protein>
<reference evidence="2 3" key="1">
    <citation type="submission" date="2023-12" db="EMBL/GenBank/DDBJ databases">
        <title>Genome sequencing and assembly of bacterial species from a model synthetic community.</title>
        <authorList>
            <person name="Hogle S.L."/>
        </authorList>
    </citation>
    <scope>NUCLEOTIDE SEQUENCE [LARGE SCALE GENOMIC DNA]</scope>
    <source>
        <strain evidence="2 3">HAMBI 2494</strain>
    </source>
</reference>
<evidence type="ECO:0000256" key="1">
    <source>
        <dbReference type="SAM" id="SignalP"/>
    </source>
</evidence>
<organism evidence="2 3">
    <name type="scientific">Paraburkholderia kururiensis</name>
    <dbReference type="NCBI Taxonomy" id="984307"/>
    <lineage>
        <taxon>Bacteria</taxon>
        <taxon>Pseudomonadati</taxon>
        <taxon>Pseudomonadota</taxon>
        <taxon>Betaproteobacteria</taxon>
        <taxon>Burkholderiales</taxon>
        <taxon>Burkholderiaceae</taxon>
        <taxon>Paraburkholderia</taxon>
    </lineage>
</organism>
<feature type="signal peptide" evidence="1">
    <location>
        <begin position="1"/>
        <end position="23"/>
    </location>
</feature>
<evidence type="ECO:0000313" key="2">
    <source>
        <dbReference type="EMBL" id="WQD76295.1"/>
    </source>
</evidence>
<gene>
    <name evidence="2" type="ORF">U0042_19585</name>
</gene>
<evidence type="ECO:0000313" key="3">
    <source>
        <dbReference type="Proteomes" id="UP001325479"/>
    </source>
</evidence>
<sequence length="150" mass="15602">MNIKNATVVSLLSITALWHVAYAAAPADQTRLISDTADRICVQAATGGTSHSAKLQASVGAELSNLFRRLVNARANVRAEAQGEIHSGVLPGQVLTAAEQANNCKLKVLQILTPALLGRTGNGRDVQTTYGPNSPIFGNVSGGTININGK</sequence>
<keyword evidence="1" id="KW-0732">Signal</keyword>
<dbReference type="RefSeq" id="WP_157977885.1">
    <property type="nucleotide sequence ID" value="NZ_CP139965.1"/>
</dbReference>
<accession>A0ABZ0WG36</accession>
<keyword evidence="3" id="KW-1185">Reference proteome</keyword>
<dbReference type="Proteomes" id="UP001325479">
    <property type="component" value="Chromosome"/>
</dbReference>
<proteinExistence type="predicted"/>
<dbReference type="EMBL" id="CP139965">
    <property type="protein sequence ID" value="WQD76295.1"/>
    <property type="molecule type" value="Genomic_DNA"/>
</dbReference>
<feature type="chain" id="PRO_5047038807" evidence="1">
    <location>
        <begin position="24"/>
        <end position="150"/>
    </location>
</feature>
<name>A0ABZ0WG36_9BURK</name>